<comment type="caution">
    <text evidence="1">The sequence shown here is derived from an EMBL/GenBank/DDBJ whole genome shotgun (WGS) entry which is preliminary data.</text>
</comment>
<dbReference type="EMBL" id="JBHSKI010000004">
    <property type="protein sequence ID" value="MFC5171259.1"/>
    <property type="molecule type" value="Genomic_DNA"/>
</dbReference>
<name>A0ABW0B219_9ACTN</name>
<sequence>MTKSQLVEGLARHGLSFDRHLRHMDEPVLPWHTLNHVHITAEEQPATSPYERESTRG</sequence>
<dbReference type="Proteomes" id="UP001596208">
    <property type="component" value="Unassembled WGS sequence"/>
</dbReference>
<dbReference type="RefSeq" id="WP_244167228.1">
    <property type="nucleotide sequence ID" value="NZ_JBHSKI010000004.1"/>
</dbReference>
<organism evidence="1 2">
    <name type="scientific">Streptomyces mutomycini</name>
    <dbReference type="NCBI Taxonomy" id="284036"/>
    <lineage>
        <taxon>Bacteria</taxon>
        <taxon>Bacillati</taxon>
        <taxon>Actinomycetota</taxon>
        <taxon>Actinomycetes</taxon>
        <taxon>Kitasatosporales</taxon>
        <taxon>Streptomycetaceae</taxon>
        <taxon>Streptomyces</taxon>
    </lineage>
</organism>
<evidence type="ECO:0000313" key="2">
    <source>
        <dbReference type="Proteomes" id="UP001596208"/>
    </source>
</evidence>
<reference evidence="2" key="1">
    <citation type="journal article" date="2019" name="Int. J. Syst. Evol. Microbiol.">
        <title>The Global Catalogue of Microorganisms (GCM) 10K type strain sequencing project: providing services to taxonomists for standard genome sequencing and annotation.</title>
        <authorList>
            <consortium name="The Broad Institute Genomics Platform"/>
            <consortium name="The Broad Institute Genome Sequencing Center for Infectious Disease"/>
            <person name="Wu L."/>
            <person name="Ma J."/>
        </authorList>
    </citation>
    <scope>NUCLEOTIDE SEQUENCE [LARGE SCALE GENOMIC DNA]</scope>
    <source>
        <strain evidence="2">CGMCC 4.1721</strain>
    </source>
</reference>
<evidence type="ECO:0000313" key="1">
    <source>
        <dbReference type="EMBL" id="MFC5171259.1"/>
    </source>
</evidence>
<gene>
    <name evidence="1" type="ORF">ACFPRK_11730</name>
</gene>
<accession>A0ABW0B219</accession>
<protein>
    <submittedName>
        <fullName evidence="1">Uncharacterized protein</fullName>
    </submittedName>
</protein>
<keyword evidence="2" id="KW-1185">Reference proteome</keyword>
<proteinExistence type="predicted"/>